<reference evidence="2" key="1">
    <citation type="journal article" date="2019" name="Plant Biotechnol. J.">
        <title>Genome sequencing of the Australian wild diploid species Gossypium australe highlights disease resistance and delayed gland morphogenesis.</title>
        <authorList>
            <person name="Cai Y."/>
            <person name="Cai X."/>
            <person name="Wang Q."/>
            <person name="Wang P."/>
            <person name="Zhang Y."/>
            <person name="Cai C."/>
            <person name="Xu Y."/>
            <person name="Wang K."/>
            <person name="Zhou Z."/>
            <person name="Wang C."/>
            <person name="Geng S."/>
            <person name="Li B."/>
            <person name="Dong Q."/>
            <person name="Hou Y."/>
            <person name="Wang H."/>
            <person name="Ai P."/>
            <person name="Liu Z."/>
            <person name="Yi F."/>
            <person name="Sun M."/>
            <person name="An G."/>
            <person name="Cheng J."/>
            <person name="Zhang Y."/>
            <person name="Shi Q."/>
            <person name="Xie Y."/>
            <person name="Shi X."/>
            <person name="Chang Y."/>
            <person name="Huang F."/>
            <person name="Chen Y."/>
            <person name="Hong S."/>
            <person name="Mi L."/>
            <person name="Sun Q."/>
            <person name="Zhang L."/>
            <person name="Zhou B."/>
            <person name="Peng R."/>
            <person name="Zhang X."/>
            <person name="Liu F."/>
        </authorList>
    </citation>
    <scope>NUCLEOTIDE SEQUENCE [LARGE SCALE GENOMIC DNA]</scope>
    <source>
        <strain evidence="2">cv. PA1801</strain>
    </source>
</reference>
<comment type="caution">
    <text evidence="1">The sequence shown here is derived from an EMBL/GenBank/DDBJ whole genome shotgun (WGS) entry which is preliminary data.</text>
</comment>
<dbReference type="Proteomes" id="UP000325315">
    <property type="component" value="Unassembled WGS sequence"/>
</dbReference>
<evidence type="ECO:0000313" key="2">
    <source>
        <dbReference type="Proteomes" id="UP000325315"/>
    </source>
</evidence>
<keyword evidence="2" id="KW-1185">Reference proteome</keyword>
<dbReference type="EMBL" id="SMMG02000001">
    <property type="protein sequence ID" value="KAA3490228.1"/>
    <property type="molecule type" value="Genomic_DNA"/>
</dbReference>
<proteinExistence type="predicted"/>
<accession>A0A5B6X8H5</accession>
<dbReference type="OrthoDB" id="6270329at2759"/>
<dbReference type="AlphaFoldDB" id="A0A5B6X8H5"/>
<protein>
    <submittedName>
        <fullName evidence="1">Protein NLP4-like</fullName>
    </submittedName>
</protein>
<gene>
    <name evidence="1" type="ORF">EPI10_033729</name>
</gene>
<sequence length="76" mass="8435">MPSIPISKAKRISRSVCSSPRVGLKKVCLLLIENFKVQGKGFVYAWGVRTAAATDSQCIKGRILGDNTYDYERQLT</sequence>
<name>A0A5B6X8H5_9ROSI</name>
<evidence type="ECO:0000313" key="1">
    <source>
        <dbReference type="EMBL" id="KAA3490228.1"/>
    </source>
</evidence>
<organism evidence="1 2">
    <name type="scientific">Gossypium australe</name>
    <dbReference type="NCBI Taxonomy" id="47621"/>
    <lineage>
        <taxon>Eukaryota</taxon>
        <taxon>Viridiplantae</taxon>
        <taxon>Streptophyta</taxon>
        <taxon>Embryophyta</taxon>
        <taxon>Tracheophyta</taxon>
        <taxon>Spermatophyta</taxon>
        <taxon>Magnoliopsida</taxon>
        <taxon>eudicotyledons</taxon>
        <taxon>Gunneridae</taxon>
        <taxon>Pentapetalae</taxon>
        <taxon>rosids</taxon>
        <taxon>malvids</taxon>
        <taxon>Malvales</taxon>
        <taxon>Malvaceae</taxon>
        <taxon>Malvoideae</taxon>
        <taxon>Gossypium</taxon>
    </lineage>
</organism>